<dbReference type="InterPro" id="IPR047173">
    <property type="entry name" value="STRAD_A/B-like"/>
</dbReference>
<keyword evidence="6" id="KW-1185">Reference proteome</keyword>
<evidence type="ECO:0000313" key="5">
    <source>
        <dbReference type="EMBL" id="KAC9709420.1"/>
    </source>
</evidence>
<comment type="caution">
    <text evidence="5">The sequence shown here is derived from an EMBL/GenBank/DDBJ whole genome shotgun (WGS) entry which is preliminary data.</text>
</comment>
<dbReference type="Pfam" id="PF00069">
    <property type="entry name" value="Pkinase"/>
    <property type="match status" value="1"/>
</dbReference>
<dbReference type="CDD" id="cd06610">
    <property type="entry name" value="STKc_OSR1_SPAK"/>
    <property type="match status" value="1"/>
</dbReference>
<dbReference type="PROSITE" id="PS00107">
    <property type="entry name" value="PROTEIN_KINASE_ATP"/>
    <property type="match status" value="1"/>
</dbReference>
<gene>
    <name evidence="5" type="ORF">E3N88_45353</name>
</gene>
<dbReference type="Gene3D" id="3.30.200.20">
    <property type="entry name" value="Phosphorylase Kinase, domain 1"/>
    <property type="match status" value="1"/>
</dbReference>
<proteinExistence type="inferred from homology"/>
<dbReference type="SUPFAM" id="SSF56112">
    <property type="entry name" value="Protein kinase-like (PK-like)"/>
    <property type="match status" value="1"/>
</dbReference>
<evidence type="ECO:0000256" key="2">
    <source>
        <dbReference type="PROSITE-ProRule" id="PRU10141"/>
    </source>
</evidence>
<reference evidence="5 6" key="1">
    <citation type="submission" date="2019-05" db="EMBL/GenBank/DDBJ databases">
        <title>Mikania micrantha, genome provides insights into the molecular mechanism of rapid growth.</title>
        <authorList>
            <person name="Liu B."/>
        </authorList>
    </citation>
    <scope>NUCLEOTIDE SEQUENCE [LARGE SCALE GENOMIC DNA]</scope>
    <source>
        <strain evidence="5">NLD-2019</strain>
        <tissue evidence="5">Leaf</tissue>
    </source>
</reference>
<dbReference type="SMART" id="SM00220">
    <property type="entry name" value="S_TKc"/>
    <property type="match status" value="1"/>
</dbReference>
<feature type="region of interest" description="Disordered" evidence="3">
    <location>
        <begin position="874"/>
        <end position="927"/>
    </location>
</feature>
<protein>
    <recommendedName>
        <fullName evidence="4">Protein kinase domain-containing protein</fullName>
    </recommendedName>
</protein>
<dbReference type="OrthoDB" id="248923at2759"/>
<dbReference type="GO" id="GO:0043539">
    <property type="term" value="F:protein serine/threonine kinase activator activity"/>
    <property type="evidence" value="ECO:0007669"/>
    <property type="project" value="InterPro"/>
</dbReference>
<comment type="similarity">
    <text evidence="1">Belongs to the protein kinase superfamily. STE Ser/Thr protein kinase family. STE20 subfamily.</text>
</comment>
<accession>A0A5N6L9F2</accession>
<dbReference type="InterPro" id="IPR017441">
    <property type="entry name" value="Protein_kinase_ATP_BS"/>
</dbReference>
<dbReference type="GO" id="GO:0005524">
    <property type="term" value="F:ATP binding"/>
    <property type="evidence" value="ECO:0007669"/>
    <property type="project" value="UniProtKB-UniRule"/>
</dbReference>
<dbReference type="Gene3D" id="1.10.510.10">
    <property type="entry name" value="Transferase(Phosphotransferase) domain 1"/>
    <property type="match status" value="1"/>
</dbReference>
<dbReference type="GO" id="GO:0004672">
    <property type="term" value="F:protein kinase activity"/>
    <property type="evidence" value="ECO:0007669"/>
    <property type="project" value="InterPro"/>
</dbReference>
<feature type="compositionally biased region" description="Polar residues" evidence="3">
    <location>
        <begin position="906"/>
        <end position="922"/>
    </location>
</feature>
<dbReference type="InterPro" id="IPR000719">
    <property type="entry name" value="Prot_kinase_dom"/>
</dbReference>
<keyword evidence="2" id="KW-0067">ATP-binding</keyword>
<dbReference type="PANTHER" id="PTHR48014:SF23">
    <property type="entry name" value="PROTEIN KINASE DOMAIN-CONTAINING PROTEIN"/>
    <property type="match status" value="1"/>
</dbReference>
<dbReference type="PROSITE" id="PS50011">
    <property type="entry name" value="PROTEIN_KINASE_DOM"/>
    <property type="match status" value="1"/>
</dbReference>
<keyword evidence="2" id="KW-0547">Nucleotide-binding</keyword>
<feature type="domain" description="Protein kinase" evidence="4">
    <location>
        <begin position="11"/>
        <end position="272"/>
    </location>
</feature>
<evidence type="ECO:0000259" key="4">
    <source>
        <dbReference type="PROSITE" id="PS50011"/>
    </source>
</evidence>
<dbReference type="PANTHER" id="PTHR48014">
    <property type="entry name" value="SERINE/THREONINE-PROTEIN KINASE FRAY2"/>
    <property type="match status" value="1"/>
</dbReference>
<feature type="binding site" evidence="2">
    <location>
        <position position="40"/>
    </location>
    <ligand>
        <name>ATP</name>
        <dbReference type="ChEBI" id="CHEBI:30616"/>
    </ligand>
</feature>
<dbReference type="InterPro" id="IPR011009">
    <property type="entry name" value="Kinase-like_dom_sf"/>
</dbReference>
<sequence length="1119" mass="126444">MKKYPIGAEHYVLYEEIGQGVSASVFRAKCLDNDEIVAIKVLDFERGNCDLNNVSREAQTMILVDHPNVLKSHCSFVNDHNLWVIMPFMAGGSCLHMLKASYPEGFEEVIIATILREVLKALEYLHHHGHIHRDVKAGNILISDQGAIKLGDFGVSACLFDSGDRQRARNTFVGTPCWMAPEVMEQLHGYDFKADIWSFGITALELAHGHAPFSKYPPMKVLLMTLQNAPPGLDYERDKKFSKSFKQMTASCLVKDPSKRPSAKKLLKHYFFKQARSNDFIARKLLEGLPTIGDRLQAIKKKDEDMLAQKKIPDGQKEEISQNEYKRGISGWNFDLEDMKAQASLIQDEDCVSEKFQLGSMTSFPGSILSERKLQHQLSSLSEASESAEVEGSAPPGYSALGFSVGKSEDELSVASSTNGLVVSQNSSPRADNFSEFDLSGKRNIEINGKPSDGIPSHSHHRAASSGCIASFDRYEAHINDTQSTFVVISQSHIGHQSSLVDFTPMPQNHLPFPTMQFILQTNILQRDCILSLMKANHAGDSTDGGCLSTNIPGSDKSTVDANSNREKELQNEITYLQWSNNPITDNVKRYIDIAGFGGMIDSRYRNLWRPETHTFHLPIGEVTVTLEDINVLWGLPIEGKVVSSCEQPSSLADRIVRCHTFLEDLTACGHLSWGSAMLAMLYRNLCKAASNNSSNIGGPLYILQLWAWSRITTLAPTILHQFDNRRPYGAIWREKLTYKDVVSHSLRACRSQLHSLREGEFKWRPYKEVIGFPTWNLQEWVMRQFGMVQRIPDPIPLSFNEHMKFHTISRTGKPEKNWRNIHSQFLSVWNQRWENVVQGVHCAAPTVEPSYMQWYWSLMGMLNEESRLHYPSHLQTGPVNLGVDETVPRDLRRRERRRGNVRSGAGTSSAQHQNYQAGTSNGEHENFEAGTSHVQHENYELDHSQFSNVENEMYQLQNSRVQHLMFQPDIHESSGGVPRSGCFWVTFAVTRCRSSGVPACPKQKKFEKGGISSVFRSENERPREKGGVRWYEPGLQLRDYPGPFAVRQGPRREPWWYAKVGGQYEISEFLRGTLGPIKFHLGATSSFEAQEQGRSNKGAHKDHHQLHPRLLNCYSSFI</sequence>
<evidence type="ECO:0000256" key="1">
    <source>
        <dbReference type="ARBA" id="ARBA00008874"/>
    </source>
</evidence>
<dbReference type="FunFam" id="3.30.200.20:FF:000099">
    <property type="entry name" value="Serine/threonine-protein kinase BLUS1"/>
    <property type="match status" value="1"/>
</dbReference>
<evidence type="ECO:0000256" key="3">
    <source>
        <dbReference type="SAM" id="MobiDB-lite"/>
    </source>
</evidence>
<dbReference type="FunFam" id="1.10.510.10:FF:000208">
    <property type="entry name" value="serine/threonine-protein kinase BLUS1 isoform X1"/>
    <property type="match status" value="1"/>
</dbReference>
<dbReference type="InterPro" id="IPR019557">
    <property type="entry name" value="AminoTfrase-like_pln_mobile"/>
</dbReference>
<organism evidence="5 6">
    <name type="scientific">Mikania micrantha</name>
    <name type="common">bitter vine</name>
    <dbReference type="NCBI Taxonomy" id="192012"/>
    <lineage>
        <taxon>Eukaryota</taxon>
        <taxon>Viridiplantae</taxon>
        <taxon>Streptophyta</taxon>
        <taxon>Embryophyta</taxon>
        <taxon>Tracheophyta</taxon>
        <taxon>Spermatophyta</taxon>
        <taxon>Magnoliopsida</taxon>
        <taxon>eudicotyledons</taxon>
        <taxon>Gunneridae</taxon>
        <taxon>Pentapetalae</taxon>
        <taxon>asterids</taxon>
        <taxon>campanulids</taxon>
        <taxon>Asterales</taxon>
        <taxon>Asteraceae</taxon>
        <taxon>Asteroideae</taxon>
        <taxon>Heliantheae alliance</taxon>
        <taxon>Eupatorieae</taxon>
        <taxon>Mikania</taxon>
    </lineage>
</organism>
<dbReference type="Proteomes" id="UP000326396">
    <property type="component" value="Unassembled WGS sequence"/>
</dbReference>
<dbReference type="EMBL" id="SZYD01002309">
    <property type="protein sequence ID" value="KAC9709420.1"/>
    <property type="molecule type" value="Genomic_DNA"/>
</dbReference>
<dbReference type="AlphaFoldDB" id="A0A5N6L9F2"/>
<name>A0A5N6L9F2_9ASTR</name>
<dbReference type="Pfam" id="PF10536">
    <property type="entry name" value="PMD"/>
    <property type="match status" value="2"/>
</dbReference>
<evidence type="ECO:0000313" key="6">
    <source>
        <dbReference type="Proteomes" id="UP000326396"/>
    </source>
</evidence>